<dbReference type="PIRSF" id="PIRSF002190">
    <property type="entry name" value="Ribosomal_L18a"/>
    <property type="match status" value="1"/>
</dbReference>
<gene>
    <name evidence="6" type="primary">RP-L18A</name>
</gene>
<dbReference type="InterPro" id="IPR021138">
    <property type="entry name" value="Ribosomal_eL20_eukaryotes"/>
</dbReference>
<keyword evidence="3 4" id="KW-0687">Ribonucleoprotein</keyword>
<accession>F8QQI9</accession>
<dbReference type="Pfam" id="PF01775">
    <property type="entry name" value="Ribosomal_L18A"/>
    <property type="match status" value="1"/>
</dbReference>
<sequence>MGKGFKADASLQARMHQYQIVGRAAPTPKNPTPKIYRMRLFAKNAVLAKSRFWYFMKKINKAKRSGGELLGVNELFDRAPTKVKNYGIWLRYESRTNTHNMYKEFRDVTINGAVSQLYSEMAGRHRAQPGSIQIIDTKVLKASECKRDHVTEMHKSDLKFPVIRKMPMSAKKLKTTFTAKRPMTFVK</sequence>
<organism evidence="6">
    <name type="scientific">Karlodinium veneficum</name>
    <name type="common">Dinoflagellate</name>
    <name type="synonym">Karlodinium micrum</name>
    <dbReference type="NCBI Taxonomy" id="407301"/>
    <lineage>
        <taxon>Eukaryota</taxon>
        <taxon>Sar</taxon>
        <taxon>Alveolata</taxon>
        <taxon>Dinophyceae</taxon>
        <taxon>Gymnodiniales</taxon>
        <taxon>Kareniaceae</taxon>
        <taxon>Karlodinium</taxon>
    </lineage>
</organism>
<name>F8QQI9_KARVE</name>
<reference evidence="6" key="1">
    <citation type="journal article" date="2011" name="PLoS ONE">
        <title>Spliced Leader RNAs, Mitochondrial Gene Frameshifts and Multi-Protein Phylogeny Expand Support for the Genus Perkinsus as a Unique Group of Alveolates.</title>
        <authorList>
            <person name="Zhang H."/>
            <person name="Campbell D.A."/>
            <person name="Sturm N.R."/>
            <person name="Dungan C.F."/>
            <person name="Lin S."/>
        </authorList>
    </citation>
    <scope>NUCLEOTIDE SEQUENCE</scope>
    <source>
        <strain evidence="6">CCMP2778</strain>
    </source>
</reference>
<dbReference type="SUPFAM" id="SSF160374">
    <property type="entry name" value="RplX-like"/>
    <property type="match status" value="1"/>
</dbReference>
<dbReference type="HAMAP" id="MF_00273">
    <property type="entry name" value="Ribosomal_eL20"/>
    <property type="match status" value="1"/>
</dbReference>
<keyword evidence="2 4" id="KW-0689">Ribosomal protein</keyword>
<dbReference type="FunFam" id="3.10.20.10:FF:000001">
    <property type="entry name" value="60S ribosomal protein L18a"/>
    <property type="match status" value="1"/>
</dbReference>
<proteinExistence type="evidence at transcript level"/>
<dbReference type="GO" id="GO:0005840">
    <property type="term" value="C:ribosome"/>
    <property type="evidence" value="ECO:0007669"/>
    <property type="project" value="UniProtKB-KW"/>
</dbReference>
<dbReference type="InterPro" id="IPR023573">
    <property type="entry name" value="Ribosomal_eL20_dom"/>
</dbReference>
<evidence type="ECO:0000256" key="2">
    <source>
        <dbReference type="ARBA" id="ARBA00022980"/>
    </source>
</evidence>
<dbReference type="PANTHER" id="PTHR10052">
    <property type="entry name" value="60S RIBOSOMAL PROTEIN L18A"/>
    <property type="match status" value="1"/>
</dbReference>
<dbReference type="GO" id="GO:1990904">
    <property type="term" value="C:ribonucleoprotein complex"/>
    <property type="evidence" value="ECO:0007669"/>
    <property type="project" value="UniProtKB-KW"/>
</dbReference>
<evidence type="ECO:0000313" key="6">
    <source>
        <dbReference type="EMBL" id="ADV03035.1"/>
    </source>
</evidence>
<dbReference type="EMBL" id="GU372997">
    <property type="protein sequence ID" value="ADV03035.1"/>
    <property type="molecule type" value="mRNA"/>
</dbReference>
<evidence type="ECO:0000256" key="4">
    <source>
        <dbReference type="PIRNR" id="PIRNR002190"/>
    </source>
</evidence>
<evidence type="ECO:0000256" key="3">
    <source>
        <dbReference type="ARBA" id="ARBA00023274"/>
    </source>
</evidence>
<comment type="similarity">
    <text evidence="1 4">Belongs to the eukaryotic ribosomal protein eL20 family.</text>
</comment>
<evidence type="ECO:0000256" key="1">
    <source>
        <dbReference type="ARBA" id="ARBA00009362"/>
    </source>
</evidence>
<evidence type="ECO:0000259" key="5">
    <source>
        <dbReference type="Pfam" id="PF01775"/>
    </source>
</evidence>
<dbReference type="AlphaFoldDB" id="F8QQI9"/>
<dbReference type="Gene3D" id="3.10.20.10">
    <property type="match status" value="2"/>
</dbReference>
<protein>
    <recommendedName>
        <fullName evidence="4">60S ribosomal protein L18a</fullName>
    </recommendedName>
</protein>
<dbReference type="GO" id="GO:0003735">
    <property type="term" value="F:structural constituent of ribosome"/>
    <property type="evidence" value="ECO:0007669"/>
    <property type="project" value="InterPro"/>
</dbReference>
<dbReference type="GO" id="GO:0006412">
    <property type="term" value="P:translation"/>
    <property type="evidence" value="ECO:0007669"/>
    <property type="project" value="InterPro"/>
</dbReference>
<dbReference type="InterPro" id="IPR028877">
    <property type="entry name" value="Ribosomal_eL20"/>
</dbReference>
<feature type="domain" description="Large ribosomal subunit protein eL20" evidence="5">
    <location>
        <begin position="15"/>
        <end position="136"/>
    </location>
</feature>
<dbReference type="FunFam" id="3.10.20.10:FF:000002">
    <property type="entry name" value="60S ribosomal protein L18a"/>
    <property type="match status" value="1"/>
</dbReference>